<comment type="domain">
    <text evidence="13">The N-terminal C2 domain associates with lipid membranes upon calcium binding.</text>
</comment>
<dbReference type="AlphaFoldDB" id="A0A8C3G0F2"/>
<evidence type="ECO:0000256" key="3">
    <source>
        <dbReference type="ARBA" id="ARBA00004514"/>
    </source>
</evidence>
<dbReference type="FunFam" id="2.60.40.150:FF:000030">
    <property type="entry name" value="Phospholipase A2"/>
    <property type="match status" value="1"/>
</dbReference>
<evidence type="ECO:0000259" key="14">
    <source>
        <dbReference type="PROSITE" id="PS50004"/>
    </source>
</evidence>
<dbReference type="CDD" id="cd04036">
    <property type="entry name" value="C2_cPLA2"/>
    <property type="match status" value="1"/>
</dbReference>
<comment type="subcellular location">
    <subcellularLocation>
        <location evidence="3">Cytoplasm</location>
        <location evidence="3">Cytosol</location>
    </subcellularLocation>
    <subcellularLocation>
        <location evidence="2">Membrane</location>
        <topology evidence="2">Peripheral membrane protein</topology>
    </subcellularLocation>
</comment>
<evidence type="ECO:0000256" key="13">
    <source>
        <dbReference type="RuleBase" id="RU362102"/>
    </source>
</evidence>
<name>A0A8C3G0F2_CHRPI</name>
<dbReference type="GeneTree" id="ENSGT01030000234606"/>
<evidence type="ECO:0000256" key="12">
    <source>
        <dbReference type="PROSITE-ProRule" id="PRU00555"/>
    </source>
</evidence>
<evidence type="ECO:0000256" key="10">
    <source>
        <dbReference type="ARBA" id="ARBA00023098"/>
    </source>
</evidence>
<dbReference type="InterPro" id="IPR000008">
    <property type="entry name" value="C2_dom"/>
</dbReference>
<evidence type="ECO:0000256" key="11">
    <source>
        <dbReference type="ARBA" id="ARBA00023136"/>
    </source>
</evidence>
<protein>
    <recommendedName>
        <fullName evidence="4 13">Phospholipase A2</fullName>
        <ecNumber evidence="4 13">3.1.1.4</ecNumber>
    </recommendedName>
</protein>
<dbReference type="InterPro" id="IPR035892">
    <property type="entry name" value="C2_domain_sf"/>
</dbReference>
<evidence type="ECO:0000256" key="2">
    <source>
        <dbReference type="ARBA" id="ARBA00004170"/>
    </source>
</evidence>
<dbReference type="InterPro" id="IPR041847">
    <property type="entry name" value="C2_cPLA2"/>
</dbReference>
<evidence type="ECO:0000256" key="5">
    <source>
        <dbReference type="ARBA" id="ARBA00022490"/>
    </source>
</evidence>
<dbReference type="GO" id="GO:0046475">
    <property type="term" value="P:glycerophospholipid catabolic process"/>
    <property type="evidence" value="ECO:0007669"/>
    <property type="project" value="TreeGrafter"/>
</dbReference>
<dbReference type="InterPro" id="IPR016035">
    <property type="entry name" value="Acyl_Trfase/lysoPLipase"/>
</dbReference>
<dbReference type="PROSITE" id="PS50004">
    <property type="entry name" value="C2"/>
    <property type="match status" value="1"/>
</dbReference>
<dbReference type="GO" id="GO:0005544">
    <property type="term" value="F:calcium-dependent phospholipid binding"/>
    <property type="evidence" value="ECO:0007669"/>
    <property type="project" value="TreeGrafter"/>
</dbReference>
<keyword evidence="9 12" id="KW-0442">Lipid degradation</keyword>
<evidence type="ECO:0000256" key="6">
    <source>
        <dbReference type="ARBA" id="ARBA00022723"/>
    </source>
</evidence>
<sequence length="790" mass="92006">MSHSSILDACLLMNPHLNMYLYVLLIILVQTEETSINLLHVKIIRMRNLRKADLLSQSDCYVELWLPTASTQRVRTKTIKNCKNPVWNETFCYRIDRRVKNVLELKVCDEDRFSKDDELCTVIFDVAKLHVGYKGRVKFVLNPQVSNEIIRKRHFLYKSCKVYFWATTVKVLLVHSLLSLEEELTLTVQGSYEETQKISLDADSSLRSRDAIVFHCVKNNQTKLDVTLPKKMHDCEICCGLCFRPKDMDVRFGFDLCTEEQDFLCKRKKYVAAAVKKVLQLKDDLQDHEVPVVAITTTGGGTRSLTAMYGSLLGLQKLNILDSVSYMTGLSGTTWTMANLYEDANWSHKYLEEAINKARKQVTKCKIKGFTLDRLKYYYNELKERRQQGHNTSFIDLWGLMVEYMLHDEKDNHKLSDQRQAMNEGQNPLPIYTAINLKNNYSAQDFREWLEFTPYEVGFWKYGAFIRSEDFGSEFFMGRLMKKFPESRICYMEGMWSGIFSLDVMYFWNLAFDSEDFWYRWTRDRVKDIEEDPVLHIKPHETQTRLLTPAGALSTAFRDVLTGRPTIAEFPNFLRGFQMHNEYLENEHFSTWKDTVIDTYPNKLIETAQHPLSLADTGFFINTSYPPLLLPQRKVDVILHLNYSGGSQTLPLDLIAKYFSEQGIPFPRIEMSEEDRKNLKECYLFEDAESPRAPIVLFFPLVNDTFKKYKAPGVERSPTEMEEGKVDVSSPLSPYTTRELSFSEENFDNLVKMTDYNILNNENLIVQALRTAVERRKQQAPIYYKGALIQ</sequence>
<dbReference type="FunFam" id="3.40.1090.10:FF:000002">
    <property type="entry name" value="Phospholipase A2"/>
    <property type="match status" value="1"/>
</dbReference>
<dbReference type="GO" id="GO:0047498">
    <property type="term" value="F:calcium-dependent phospholipase A2 activity"/>
    <property type="evidence" value="ECO:0007669"/>
    <property type="project" value="TreeGrafter"/>
</dbReference>
<evidence type="ECO:0000313" key="16">
    <source>
        <dbReference type="Ensembl" id="ENSCPBP00000015006.1"/>
    </source>
</evidence>
<dbReference type="SUPFAM" id="SSF49562">
    <property type="entry name" value="C2 domain (Calcium/lipid-binding domain, CaLB)"/>
    <property type="match status" value="1"/>
</dbReference>
<dbReference type="EC" id="3.1.1.4" evidence="4 13"/>
<proteinExistence type="predicted"/>
<evidence type="ECO:0000256" key="7">
    <source>
        <dbReference type="ARBA" id="ARBA00022801"/>
    </source>
</evidence>
<dbReference type="SUPFAM" id="SSF52151">
    <property type="entry name" value="FabD/lysophospholipase-like"/>
    <property type="match status" value="1"/>
</dbReference>
<evidence type="ECO:0000256" key="8">
    <source>
        <dbReference type="ARBA" id="ARBA00022837"/>
    </source>
</evidence>
<keyword evidence="7 12" id="KW-0378">Hydrolase</keyword>
<dbReference type="SMART" id="SM00022">
    <property type="entry name" value="PLAc"/>
    <property type="match status" value="1"/>
</dbReference>
<organism evidence="16 17">
    <name type="scientific">Chrysemys picta bellii</name>
    <name type="common">Western painted turtle</name>
    <name type="synonym">Emys bellii</name>
    <dbReference type="NCBI Taxonomy" id="8478"/>
    <lineage>
        <taxon>Eukaryota</taxon>
        <taxon>Metazoa</taxon>
        <taxon>Chordata</taxon>
        <taxon>Craniata</taxon>
        <taxon>Vertebrata</taxon>
        <taxon>Euteleostomi</taxon>
        <taxon>Archelosauria</taxon>
        <taxon>Testudinata</taxon>
        <taxon>Testudines</taxon>
        <taxon>Cryptodira</taxon>
        <taxon>Durocryptodira</taxon>
        <taxon>Testudinoidea</taxon>
        <taxon>Emydidae</taxon>
        <taxon>Chrysemys</taxon>
    </lineage>
</organism>
<evidence type="ECO:0000256" key="1">
    <source>
        <dbReference type="ARBA" id="ARBA00001913"/>
    </source>
</evidence>
<dbReference type="GO" id="GO:0005509">
    <property type="term" value="F:calcium ion binding"/>
    <property type="evidence" value="ECO:0007669"/>
    <property type="project" value="InterPro"/>
</dbReference>
<comment type="cofactor">
    <cofactor evidence="1">
        <name>Ca(2+)</name>
        <dbReference type="ChEBI" id="CHEBI:29108"/>
    </cofactor>
</comment>
<dbReference type="Gene3D" id="2.60.40.150">
    <property type="entry name" value="C2 domain"/>
    <property type="match status" value="1"/>
</dbReference>
<dbReference type="Pfam" id="PF18695">
    <property type="entry name" value="cPLA2_C2"/>
    <property type="match status" value="1"/>
</dbReference>
<dbReference type="GO" id="GO:0005829">
    <property type="term" value="C:cytosol"/>
    <property type="evidence" value="ECO:0007669"/>
    <property type="project" value="UniProtKB-SubCell"/>
</dbReference>
<dbReference type="CDD" id="cd07201">
    <property type="entry name" value="cPLA2_Grp-IVB-IVD-IVE-IVF"/>
    <property type="match status" value="1"/>
</dbReference>
<keyword evidence="6 13" id="KW-0479">Metal-binding</keyword>
<dbReference type="PANTHER" id="PTHR10728:SF24">
    <property type="entry name" value="CYTOSOLIC PHOSPHOLIPASE A2 EPSILON"/>
    <property type="match status" value="1"/>
</dbReference>
<dbReference type="SMART" id="SM00239">
    <property type="entry name" value="C2"/>
    <property type="match status" value="1"/>
</dbReference>
<dbReference type="Gene3D" id="3.40.1090.10">
    <property type="entry name" value="Cytosolic phospholipase A2 catalytic domain"/>
    <property type="match status" value="1"/>
</dbReference>
<dbReference type="Pfam" id="PF01735">
    <property type="entry name" value="PLA2_B"/>
    <property type="match status" value="1"/>
</dbReference>
<reference evidence="16" key="1">
    <citation type="submission" date="2025-08" db="UniProtKB">
        <authorList>
            <consortium name="Ensembl"/>
        </authorList>
    </citation>
    <scope>IDENTIFICATION</scope>
</reference>
<keyword evidence="10 12" id="KW-0443">Lipid metabolism</keyword>
<keyword evidence="5 13" id="KW-0963">Cytoplasm</keyword>
<dbReference type="Pfam" id="PF00168">
    <property type="entry name" value="C2"/>
    <property type="match status" value="1"/>
</dbReference>
<dbReference type="PANTHER" id="PTHR10728">
    <property type="entry name" value="CYTOSOLIC PHOSPHOLIPASE A2"/>
    <property type="match status" value="1"/>
</dbReference>
<evidence type="ECO:0000256" key="4">
    <source>
        <dbReference type="ARBA" id="ARBA00013278"/>
    </source>
</evidence>
<feature type="domain" description="PLA2c" evidence="15">
    <location>
        <begin position="241"/>
        <end position="790"/>
    </location>
</feature>
<dbReference type="InterPro" id="IPR002642">
    <property type="entry name" value="LysoPLipase_cat_dom"/>
</dbReference>
<dbReference type="PROSITE" id="PS51210">
    <property type="entry name" value="PLA2C"/>
    <property type="match status" value="1"/>
</dbReference>
<evidence type="ECO:0000259" key="15">
    <source>
        <dbReference type="PROSITE" id="PS51210"/>
    </source>
</evidence>
<accession>A0A8C3G0F2</accession>
<evidence type="ECO:0000313" key="17">
    <source>
        <dbReference type="Proteomes" id="UP000694380"/>
    </source>
</evidence>
<dbReference type="InterPro" id="IPR040723">
    <property type="entry name" value="cPLA2_C2"/>
</dbReference>
<dbReference type="GO" id="GO:0016020">
    <property type="term" value="C:membrane"/>
    <property type="evidence" value="ECO:0007669"/>
    <property type="project" value="UniProtKB-SubCell"/>
</dbReference>
<dbReference type="Proteomes" id="UP000694380">
    <property type="component" value="Unplaced"/>
</dbReference>
<comment type="catalytic activity">
    <reaction evidence="13">
        <text>a 1,2-diacyl-sn-glycero-3-phosphocholine + H2O = a 1-acyl-sn-glycero-3-phosphocholine + a fatty acid + H(+)</text>
        <dbReference type="Rhea" id="RHEA:15801"/>
        <dbReference type="ChEBI" id="CHEBI:15377"/>
        <dbReference type="ChEBI" id="CHEBI:15378"/>
        <dbReference type="ChEBI" id="CHEBI:28868"/>
        <dbReference type="ChEBI" id="CHEBI:57643"/>
        <dbReference type="ChEBI" id="CHEBI:58168"/>
        <dbReference type="EC" id="3.1.1.4"/>
    </reaction>
</comment>
<reference evidence="16" key="2">
    <citation type="submission" date="2025-09" db="UniProtKB">
        <authorList>
            <consortium name="Ensembl"/>
        </authorList>
    </citation>
    <scope>IDENTIFICATION</scope>
</reference>
<evidence type="ECO:0000256" key="9">
    <source>
        <dbReference type="ARBA" id="ARBA00022963"/>
    </source>
</evidence>
<keyword evidence="11" id="KW-0472">Membrane</keyword>
<dbReference type="Ensembl" id="ENSCPBT00000017783.1">
    <property type="protein sequence ID" value="ENSCPBP00000015006.1"/>
    <property type="gene ID" value="ENSCPBG00000011130.1"/>
</dbReference>
<keyword evidence="8 13" id="KW-0106">Calcium</keyword>
<keyword evidence="17" id="KW-1185">Reference proteome</keyword>
<feature type="domain" description="C2" evidence="14">
    <location>
        <begin position="20"/>
        <end position="141"/>
    </location>
</feature>